<protein>
    <recommendedName>
        <fullName evidence="3">Ig-like domain-containing protein</fullName>
    </recommendedName>
</protein>
<dbReference type="RefSeq" id="WP_327101471.1">
    <property type="nucleotide sequence ID" value="NZ_CP109149.1"/>
</dbReference>
<dbReference type="EMBL" id="CP109441">
    <property type="protein sequence ID" value="WUV48442.1"/>
    <property type="molecule type" value="Genomic_DNA"/>
</dbReference>
<evidence type="ECO:0000313" key="2">
    <source>
        <dbReference type="Proteomes" id="UP001432062"/>
    </source>
</evidence>
<sequence length="118" mass="12596">MRYQAGLEGEATLRVAVEFTDTGRRALGITWSAANASAARKKFEYARIFLVALGGDPQRTYLVLVDRQPSATVQLPADLADGEYAIEVDAYGSASWGDGRLDARGRSVPFTVGPGESG</sequence>
<keyword evidence="2" id="KW-1185">Reference proteome</keyword>
<evidence type="ECO:0000313" key="1">
    <source>
        <dbReference type="EMBL" id="WUV48442.1"/>
    </source>
</evidence>
<gene>
    <name evidence="1" type="ORF">OG563_09735</name>
</gene>
<name>A0ABZ1Z2V1_9NOCA</name>
<dbReference type="Proteomes" id="UP001432062">
    <property type="component" value="Chromosome"/>
</dbReference>
<reference evidence="1" key="1">
    <citation type="submission" date="2022-10" db="EMBL/GenBank/DDBJ databases">
        <title>The complete genomes of actinobacterial strains from the NBC collection.</title>
        <authorList>
            <person name="Joergensen T.S."/>
            <person name="Alvarez Arevalo M."/>
            <person name="Sterndorff E.B."/>
            <person name="Faurdal D."/>
            <person name="Vuksanovic O."/>
            <person name="Mourched A.-S."/>
            <person name="Charusanti P."/>
            <person name="Shaw S."/>
            <person name="Blin K."/>
            <person name="Weber T."/>
        </authorList>
    </citation>
    <scope>NUCLEOTIDE SEQUENCE</scope>
    <source>
        <strain evidence="1">NBC_01482</strain>
    </source>
</reference>
<proteinExistence type="predicted"/>
<accession>A0ABZ1Z2V1</accession>
<evidence type="ECO:0008006" key="3">
    <source>
        <dbReference type="Google" id="ProtNLM"/>
    </source>
</evidence>
<organism evidence="1 2">
    <name type="scientific">Nocardia vinacea</name>
    <dbReference type="NCBI Taxonomy" id="96468"/>
    <lineage>
        <taxon>Bacteria</taxon>
        <taxon>Bacillati</taxon>
        <taxon>Actinomycetota</taxon>
        <taxon>Actinomycetes</taxon>
        <taxon>Mycobacteriales</taxon>
        <taxon>Nocardiaceae</taxon>
        <taxon>Nocardia</taxon>
    </lineage>
</organism>